<dbReference type="InterPro" id="IPR056298">
    <property type="entry name" value="AlkZ-rel"/>
</dbReference>
<organism evidence="1 2">
    <name type="scientific">Psychrobacillus psychrodurans</name>
    <dbReference type="NCBI Taxonomy" id="126157"/>
    <lineage>
        <taxon>Bacteria</taxon>
        <taxon>Bacillati</taxon>
        <taxon>Bacillota</taxon>
        <taxon>Bacilli</taxon>
        <taxon>Bacillales</taxon>
        <taxon>Bacillaceae</taxon>
        <taxon>Psychrobacillus</taxon>
    </lineage>
</organism>
<accession>A0A9X3RAM1</accession>
<comment type="caution">
    <text evidence="1">The sequence shown here is derived from an EMBL/GenBank/DDBJ whole genome shotgun (WGS) entry which is preliminary data.</text>
</comment>
<dbReference type="AlphaFoldDB" id="A0A9X3RAM1"/>
<dbReference type="RefSeq" id="WP_269922435.1">
    <property type="nucleotide sequence ID" value="NZ_JAMKBI010000009.1"/>
</dbReference>
<dbReference type="Pfam" id="PF24741">
    <property type="entry name" value="AlkZ-rel"/>
    <property type="match status" value="1"/>
</dbReference>
<dbReference type="EMBL" id="JAMKBI010000009">
    <property type="protein sequence ID" value="MCZ8534226.1"/>
    <property type="molecule type" value="Genomic_DNA"/>
</dbReference>
<protein>
    <submittedName>
        <fullName evidence="1">Uncharacterized protein</fullName>
    </submittedName>
</protein>
<evidence type="ECO:0000313" key="2">
    <source>
        <dbReference type="Proteomes" id="UP001152172"/>
    </source>
</evidence>
<sequence length="224" mass="25564">MVDYKIKTYEEAIQVIDELGLLPLASLVPGYPSLNSITLEENWHSDTEFDPWIWRTKFSSDGIAGYGKFIKKKSILVSPKLLPYLKIILGSDESVEDRYLSGNVSREAYSLYKIIVQEEGIDTRALRSQAGLKEKEKKKLFENALLDLQGTMDIVISGIQEKKNEDGETNGWSSTAFETYDSWTSRNKIASIDINREDAKKYLLAHFSNVCSNESLNKFEKIFR</sequence>
<name>A0A9X3RAM1_9BACI</name>
<gene>
    <name evidence="1" type="ORF">M9R61_12970</name>
</gene>
<dbReference type="Proteomes" id="UP001152172">
    <property type="component" value="Unassembled WGS sequence"/>
</dbReference>
<proteinExistence type="predicted"/>
<evidence type="ECO:0000313" key="1">
    <source>
        <dbReference type="EMBL" id="MCZ8534226.1"/>
    </source>
</evidence>
<reference evidence="1" key="1">
    <citation type="submission" date="2022-05" db="EMBL/GenBank/DDBJ databases">
        <authorList>
            <person name="Colautti A."/>
            <person name="Iacumin L."/>
        </authorList>
    </citation>
    <scope>NUCLEOTIDE SEQUENCE</scope>
    <source>
        <strain evidence="1">DSM 30747</strain>
    </source>
</reference>
<keyword evidence="2" id="KW-1185">Reference proteome</keyword>